<gene>
    <name evidence="2" type="ORF">PGTG_07471</name>
</gene>
<dbReference type="VEuPathDB" id="FungiDB:PGTG_07471"/>
<keyword evidence="3" id="KW-1185">Reference proteome</keyword>
<dbReference type="AlphaFoldDB" id="E3KD14"/>
<feature type="compositionally biased region" description="Polar residues" evidence="1">
    <location>
        <begin position="23"/>
        <end position="35"/>
    </location>
</feature>
<protein>
    <submittedName>
        <fullName evidence="2">Uncharacterized protein</fullName>
    </submittedName>
</protein>
<proteinExistence type="predicted"/>
<dbReference type="HOGENOM" id="CLU_2251397_0_0_1"/>
<evidence type="ECO:0000313" key="3">
    <source>
        <dbReference type="Proteomes" id="UP000008783"/>
    </source>
</evidence>
<dbReference type="KEGG" id="pgr:PGTG_07471"/>
<reference evidence="3" key="2">
    <citation type="journal article" date="2011" name="Proc. Natl. Acad. Sci. U.S.A.">
        <title>Obligate biotrophy features unraveled by the genomic analysis of rust fungi.</title>
        <authorList>
            <person name="Duplessis S."/>
            <person name="Cuomo C.A."/>
            <person name="Lin Y.-C."/>
            <person name="Aerts A."/>
            <person name="Tisserant E."/>
            <person name="Veneault-Fourrey C."/>
            <person name="Joly D.L."/>
            <person name="Hacquard S."/>
            <person name="Amselem J."/>
            <person name="Cantarel B.L."/>
            <person name="Chiu R."/>
            <person name="Coutinho P.M."/>
            <person name="Feau N."/>
            <person name="Field M."/>
            <person name="Frey P."/>
            <person name="Gelhaye E."/>
            <person name="Goldberg J."/>
            <person name="Grabherr M.G."/>
            <person name="Kodira C.D."/>
            <person name="Kohler A."/>
            <person name="Kuees U."/>
            <person name="Lindquist E.A."/>
            <person name="Lucas S.M."/>
            <person name="Mago R."/>
            <person name="Mauceli E."/>
            <person name="Morin E."/>
            <person name="Murat C."/>
            <person name="Pangilinan J.L."/>
            <person name="Park R."/>
            <person name="Pearson M."/>
            <person name="Quesneville H."/>
            <person name="Rouhier N."/>
            <person name="Sakthikumar S."/>
            <person name="Salamov A.A."/>
            <person name="Schmutz J."/>
            <person name="Selles B."/>
            <person name="Shapiro H."/>
            <person name="Tanguay P."/>
            <person name="Tuskan G.A."/>
            <person name="Henrissat B."/>
            <person name="Van de Peer Y."/>
            <person name="Rouze P."/>
            <person name="Ellis J.G."/>
            <person name="Dodds P.N."/>
            <person name="Schein J.E."/>
            <person name="Zhong S."/>
            <person name="Hamelin R.C."/>
            <person name="Grigoriev I.V."/>
            <person name="Szabo L.J."/>
            <person name="Martin F."/>
        </authorList>
    </citation>
    <scope>NUCLEOTIDE SEQUENCE [LARGE SCALE GENOMIC DNA]</scope>
    <source>
        <strain evidence="3">CRL 75-36-700-3 / race SCCL</strain>
    </source>
</reference>
<organism evidence="2 3">
    <name type="scientific">Puccinia graminis f. sp. tritici (strain CRL 75-36-700-3 / race SCCL)</name>
    <name type="common">Black stem rust fungus</name>
    <dbReference type="NCBI Taxonomy" id="418459"/>
    <lineage>
        <taxon>Eukaryota</taxon>
        <taxon>Fungi</taxon>
        <taxon>Dikarya</taxon>
        <taxon>Basidiomycota</taxon>
        <taxon>Pucciniomycotina</taxon>
        <taxon>Pucciniomycetes</taxon>
        <taxon>Pucciniales</taxon>
        <taxon>Pucciniaceae</taxon>
        <taxon>Puccinia</taxon>
    </lineage>
</organism>
<dbReference type="EMBL" id="DS178281">
    <property type="protein sequence ID" value="EFP82074.1"/>
    <property type="molecule type" value="Genomic_DNA"/>
</dbReference>
<evidence type="ECO:0000256" key="1">
    <source>
        <dbReference type="SAM" id="MobiDB-lite"/>
    </source>
</evidence>
<dbReference type="GeneID" id="10534605"/>
<dbReference type="InParanoid" id="E3KD14"/>
<dbReference type="OrthoDB" id="2908607at2759"/>
<dbReference type="Proteomes" id="UP000008783">
    <property type="component" value="Unassembled WGS sequence"/>
</dbReference>
<dbReference type="RefSeq" id="XP_003326493.1">
    <property type="nucleotide sequence ID" value="XM_003326445.1"/>
</dbReference>
<accession>E3KD14</accession>
<feature type="region of interest" description="Disordered" evidence="1">
    <location>
        <begin position="1"/>
        <end position="50"/>
    </location>
</feature>
<dbReference type="STRING" id="418459.E3KD14"/>
<feature type="compositionally biased region" description="Polar residues" evidence="1">
    <location>
        <begin position="7"/>
        <end position="16"/>
    </location>
</feature>
<name>E3KD14_PUCGT</name>
<evidence type="ECO:0000313" key="2">
    <source>
        <dbReference type="EMBL" id="EFP82074.1"/>
    </source>
</evidence>
<sequence length="104" mass="11267">MAPASDPPTSAKSTPEPSKRTKSSGVNQSNISEYSNIRRIGIQGPQKTRRIPPCYGLHRLGAQGEAEVKSHPFLANINWVNLFKSEASFVPSLIEQSLALFGSS</sequence>
<reference key="1">
    <citation type="submission" date="2007-01" db="EMBL/GenBank/DDBJ databases">
        <title>The Genome Sequence of Puccinia graminis f. sp. tritici Strain CRL 75-36-700-3.</title>
        <authorList>
            <consortium name="The Broad Institute Genome Sequencing Platform"/>
            <person name="Birren B."/>
            <person name="Lander E."/>
            <person name="Galagan J."/>
            <person name="Nusbaum C."/>
            <person name="Devon K."/>
            <person name="Cuomo C."/>
            <person name="Jaffe D."/>
            <person name="Butler J."/>
            <person name="Alvarez P."/>
            <person name="Gnerre S."/>
            <person name="Grabherr M."/>
            <person name="Mauceli E."/>
            <person name="Brockman W."/>
            <person name="Young S."/>
            <person name="LaButti K."/>
            <person name="Sykes S."/>
            <person name="DeCaprio D."/>
            <person name="Crawford M."/>
            <person name="Koehrsen M."/>
            <person name="Engels R."/>
            <person name="Montgomery P."/>
            <person name="Pearson M."/>
            <person name="Howarth C."/>
            <person name="Larson L."/>
            <person name="White J."/>
            <person name="Zeng Q."/>
            <person name="Kodira C."/>
            <person name="Yandava C."/>
            <person name="Alvarado L."/>
            <person name="O'Leary S."/>
            <person name="Szabo L."/>
            <person name="Dean R."/>
            <person name="Schein J."/>
        </authorList>
    </citation>
    <scope>NUCLEOTIDE SEQUENCE</scope>
    <source>
        <strain>CRL 75-36-700-3</strain>
    </source>
</reference>